<name>A0A7M7G5R2_NASVI</name>
<dbReference type="Pfam" id="PF05731">
    <property type="entry name" value="TROVE"/>
    <property type="match status" value="1"/>
</dbReference>
<evidence type="ECO:0000256" key="1">
    <source>
        <dbReference type="ARBA" id="ARBA00004496"/>
    </source>
</evidence>
<dbReference type="InterPro" id="IPR037214">
    <property type="entry name" value="TROVE_dom_sf"/>
</dbReference>
<dbReference type="PROSITE" id="PS50988">
    <property type="entry name" value="TROVE"/>
    <property type="match status" value="1"/>
</dbReference>
<dbReference type="PANTHER" id="PTHR14202">
    <property type="entry name" value="60 KDA RIBONUCLEOPROTEIN SSA/RO"/>
    <property type="match status" value="1"/>
</dbReference>
<keyword evidence="6" id="KW-0687">Ribonucleoprotein</keyword>
<dbReference type="AlphaFoldDB" id="A0A7M7G5R2"/>
<keyword evidence="3" id="KW-0963">Cytoplasm</keyword>
<dbReference type="SUPFAM" id="SSF140864">
    <property type="entry name" value="TROVE domain-like"/>
    <property type="match status" value="1"/>
</dbReference>
<dbReference type="GO" id="GO:1990904">
    <property type="term" value="C:ribonucleoprotein complex"/>
    <property type="evidence" value="ECO:0007669"/>
    <property type="project" value="UniProtKB-KW"/>
</dbReference>
<dbReference type="InterPro" id="IPR056800">
    <property type="entry name" value="vWA_Ro60"/>
</dbReference>
<evidence type="ECO:0000256" key="6">
    <source>
        <dbReference type="ARBA" id="ARBA00023274"/>
    </source>
</evidence>
<protein>
    <recommendedName>
        <fullName evidence="8">TROVE domain-containing protein</fullName>
    </recommendedName>
</protein>
<dbReference type="FunCoup" id="A0A7M7G5R2">
    <property type="interactions" value="47"/>
</dbReference>
<evidence type="ECO:0000256" key="7">
    <source>
        <dbReference type="SAM" id="MobiDB-lite"/>
    </source>
</evidence>
<dbReference type="KEGG" id="nvi:100120795"/>
<evidence type="ECO:0000256" key="3">
    <source>
        <dbReference type="ARBA" id="ARBA00022490"/>
    </source>
</evidence>
<dbReference type="Proteomes" id="UP000002358">
    <property type="component" value="Chromosome 2"/>
</dbReference>
<gene>
    <name evidence="9" type="primary">100120795</name>
</gene>
<comment type="subcellular location">
    <subcellularLocation>
        <location evidence="1">Cytoplasm</location>
    </subcellularLocation>
</comment>
<keyword evidence="10" id="KW-1185">Reference proteome</keyword>
<comment type="similarity">
    <text evidence="2">Belongs to the Ro 60 kDa family.</text>
</comment>
<dbReference type="GO" id="GO:0046872">
    <property type="term" value="F:metal ion binding"/>
    <property type="evidence" value="ECO:0007669"/>
    <property type="project" value="UniProtKB-KW"/>
</dbReference>
<accession>A0A7M7G5R2</accession>
<feature type="domain" description="TROVE" evidence="8">
    <location>
        <begin position="14"/>
        <end position="391"/>
    </location>
</feature>
<dbReference type="Gene3D" id="3.40.50.410">
    <property type="entry name" value="von Willebrand factor, type A domain"/>
    <property type="match status" value="1"/>
</dbReference>
<dbReference type="GO" id="GO:0003723">
    <property type="term" value="F:RNA binding"/>
    <property type="evidence" value="ECO:0007669"/>
    <property type="project" value="UniProtKB-KW"/>
</dbReference>
<dbReference type="OrthoDB" id="6098064at2759"/>
<proteinExistence type="inferred from homology"/>
<dbReference type="InParanoid" id="A0A7M7G5R2"/>
<feature type="compositionally biased region" description="Basic and acidic residues" evidence="7">
    <location>
        <begin position="347"/>
        <end position="358"/>
    </location>
</feature>
<dbReference type="SUPFAM" id="SSF53300">
    <property type="entry name" value="vWA-like"/>
    <property type="match status" value="1"/>
</dbReference>
<keyword evidence="4" id="KW-0479">Metal-binding</keyword>
<dbReference type="Pfam" id="PF25045">
    <property type="entry name" value="vWA_Ro60"/>
    <property type="match status" value="1"/>
</dbReference>
<keyword evidence="5" id="KW-0694">RNA-binding</keyword>
<dbReference type="InterPro" id="IPR036465">
    <property type="entry name" value="vWFA_dom_sf"/>
</dbReference>
<evidence type="ECO:0000313" key="9">
    <source>
        <dbReference type="EnsemblMetazoa" id="XP_001604397"/>
    </source>
</evidence>
<evidence type="ECO:0000259" key="8">
    <source>
        <dbReference type="PROSITE" id="PS50988"/>
    </source>
</evidence>
<dbReference type="SMR" id="A0A7M7G5R2"/>
<dbReference type="GO" id="GO:0005737">
    <property type="term" value="C:cytoplasm"/>
    <property type="evidence" value="ECO:0007669"/>
    <property type="project" value="UniProtKB-SubCell"/>
</dbReference>
<dbReference type="InterPro" id="IPR040322">
    <property type="entry name" value="TROVE2"/>
</dbReference>
<reference evidence="9" key="1">
    <citation type="submission" date="2021-01" db="UniProtKB">
        <authorList>
            <consortium name="EnsemblMetazoa"/>
        </authorList>
    </citation>
    <scope>IDENTIFICATION</scope>
</reference>
<evidence type="ECO:0000256" key="5">
    <source>
        <dbReference type="ARBA" id="ARBA00022884"/>
    </source>
</evidence>
<sequence>MLESIIVNDQRNPRKTEQMPDFNDTALETQLRRFLYIGKEKPEYQPGNWFVHHYYQAKNVPSFHELAANPLKHDTIISSIMEAQNKQLVQNPETLIFALAVCAQQEKHEALRTKAYDAVKEICKSPDHFILFNKFCSLINKTKSTPKNGWGHGWRRAVKSWYLSKSPMELAKIVTQTKGRYGWKHKDIIKLAHVPATHEDKKIVFRYILQGMKKMKEENVRKPQSNLSEVGGQLLVYFESIENVKHCEDEVRCAAYVDSLQLSLDHIPGHMLKSEEIWNVLVMSMSLTDILRNLQRIHNMDFLNPNGTMVAKVLDSINEQNVTAEKIHPAVFLVAVKNYENSGKPLSFEKRKVKEQAKRPLPPPPKPNKKIVDALNKMLNFSFSIVQPTNVHYMITINMNKTMLDSGCWQCSNVNAAEAGCLIALSLLRAEKNVTVAIFTNNGIQCVDIDMNLTLAQMMRKLEPTSVDAIDLSKPMQWAAQKKKSIDVFINIVDQICQKSDSSEEGIKSYRAKMNLPNAKLVNCAMCASSTYDKEAYDKNILSICGFDEKVPKIIEAFARSYF</sequence>
<feature type="region of interest" description="Disordered" evidence="7">
    <location>
        <begin position="347"/>
        <end position="367"/>
    </location>
</feature>
<feature type="region of interest" description="Disordered" evidence="7">
    <location>
        <begin position="1"/>
        <end position="20"/>
    </location>
</feature>
<dbReference type="InterPro" id="IPR008858">
    <property type="entry name" value="TROVE_dom"/>
</dbReference>
<dbReference type="PANTHER" id="PTHR14202:SF0">
    <property type="entry name" value="RNA-BINDING PROTEIN RO60"/>
    <property type="match status" value="1"/>
</dbReference>
<dbReference type="EnsemblMetazoa" id="XM_001604347">
    <property type="protein sequence ID" value="XP_001604397"/>
    <property type="gene ID" value="LOC100120795"/>
</dbReference>
<evidence type="ECO:0000313" key="10">
    <source>
        <dbReference type="Proteomes" id="UP000002358"/>
    </source>
</evidence>
<organism evidence="9 10">
    <name type="scientific">Nasonia vitripennis</name>
    <name type="common">Parasitic wasp</name>
    <dbReference type="NCBI Taxonomy" id="7425"/>
    <lineage>
        <taxon>Eukaryota</taxon>
        <taxon>Metazoa</taxon>
        <taxon>Ecdysozoa</taxon>
        <taxon>Arthropoda</taxon>
        <taxon>Hexapoda</taxon>
        <taxon>Insecta</taxon>
        <taxon>Pterygota</taxon>
        <taxon>Neoptera</taxon>
        <taxon>Endopterygota</taxon>
        <taxon>Hymenoptera</taxon>
        <taxon>Apocrita</taxon>
        <taxon>Proctotrupomorpha</taxon>
        <taxon>Chalcidoidea</taxon>
        <taxon>Pteromalidae</taxon>
        <taxon>Pteromalinae</taxon>
        <taxon>Nasonia</taxon>
    </lineage>
</organism>
<evidence type="ECO:0000256" key="4">
    <source>
        <dbReference type="ARBA" id="ARBA00022723"/>
    </source>
</evidence>
<evidence type="ECO:0000256" key="2">
    <source>
        <dbReference type="ARBA" id="ARBA00007814"/>
    </source>
</evidence>